<protein>
    <recommendedName>
        <fullName evidence="2">BRCT domain-containing protein</fullName>
    </recommendedName>
</protein>
<keyword evidence="4" id="KW-1185">Reference proteome</keyword>
<proteinExistence type="predicted"/>
<feature type="compositionally biased region" description="Polar residues" evidence="1">
    <location>
        <begin position="661"/>
        <end position="671"/>
    </location>
</feature>
<feature type="compositionally biased region" description="Polar residues" evidence="1">
    <location>
        <begin position="617"/>
        <end position="629"/>
    </location>
</feature>
<feature type="region of interest" description="Disordered" evidence="1">
    <location>
        <begin position="60"/>
        <end position="94"/>
    </location>
</feature>
<sequence>MKDSIFPRTRSQAPMPEVQIDMSRSPLKDARMASRNKVQMMAEDGGAEPQAELNFALTKLGEKRSPSPDGPEQHRLTKRFKPSPTGNDLKNNGFSSMAHARHLSDPNVLPHIGISLKPKSSSQSSSRQPSPALLLKARAKSVPIFDSTREFPVIDIRDLPNSPTRRTPSTWEPKLKIASVQRKLETIPDVLVESTPARPAAFAEQVTTGPVTPTHILTMPTNIPMSPLTPLPETPRYNKLVNTVVHAEDRFNTDGWGRDLLSTKKPSLTEFNAPVKPPPIRNLRSRLPRPTNSTASSSKTLPAHFLAQEAAVAAPPRKPPAKNADKPVVNAFDRLMGKSSFDKGKGKAVGKQKAAALGTKDKALSYQGRNGIKEKGDAKTDAEIVPSKASTIKTKMKPRTKIQPKAAVSLVLDDEEEERAPEFSNDASIAYPLESLPVRNSPSPTVPPRTSSPNYTPDAEDEQMLGIDNGVLTMTGVEMPAADEVMAELESTVSMDVEPFVPAPEQPEQPFEEATSNSLESMGGRKQIPDGAETNVPQVPSPLFSEITSAAPSPLFSEPESPEGKSAKDDPPQQDKLRAVPDDSNSESVEVPADVPTSSSSSSPKRKRRTKTPHSSLPTRATRSTTLKVSTADEPMPQAAKKTRRNKKVKVSSLEPDTSAIVDNSSTTPLVSTPVDDPLPSESSTASLEFTPPVVLPELNESDLSELSDLPDEFSVEEPLKGDAGEDVDMMDVESASMNSPRASRKLKSGFNTPPRRRSLREKKTEFSASVDDEEPTTAISVMSPEQEPLDAAVNSQTKAKGRGRKSAIPISVSKTQSAVMVSPERDNRPNSAPASPVKLTRNYTDFSNYSYVPVCEPFYSLFNNFKLMVRESKAKFVRPPDPGVLERIQRLNETLDRPLPKLDLTRPNTSLGFNPDDPDSSLELNGSSALSKAGKKPTSKIGLGRPSTVGNASASSNLVNSVLSSKGMNQTKIMSIFGTGSGQMKTGGKIMRGTGPLAGNRFPVTTGVGFGSLGSRGKKASQKPMLPSVQGSPVKGGPIADDDDTEMAQYRVINEDPTIPDTSMSGNNEDIDISELEFMGTSSSKGKEKAKDTGEGSAAMGSRGIMTHSQSTSALPSRSKAASSSTPTFSSMGPPPPPSSPPSVTRRSGLRSSSNSYPSSSSKPQAPPKFVPEATFLEGCTLFVDVWMSDGQDTSDLYIEIAKDMGARIVKSLGPQCTHLVFTAGREKTVDTYFALDETKRPTAVGAAWLRDCKSMATHVNESKYLVDLEEHRPSMTSKLLNEKGEKFRYKASRRQSFIPMFIDDVNDGGDTSMDGSNLSLMDEEEDGLTPLERARLRQSVKVSERK</sequence>
<name>A0A8H5HJL0_9AGAR</name>
<comment type="caution">
    <text evidence="3">The sequence shown here is derived from an EMBL/GenBank/DDBJ whole genome shotgun (WGS) entry which is preliminary data.</text>
</comment>
<dbReference type="CDD" id="cd17716">
    <property type="entry name" value="BRCT_microcephalin_rpt1"/>
    <property type="match status" value="1"/>
</dbReference>
<feature type="compositionally biased region" description="Basic residues" evidence="1">
    <location>
        <begin position="641"/>
        <end position="650"/>
    </location>
</feature>
<reference evidence="3 4" key="1">
    <citation type="journal article" date="2020" name="ISME J.">
        <title>Uncovering the hidden diversity of litter-decomposition mechanisms in mushroom-forming fungi.</title>
        <authorList>
            <person name="Floudas D."/>
            <person name="Bentzer J."/>
            <person name="Ahren D."/>
            <person name="Johansson T."/>
            <person name="Persson P."/>
            <person name="Tunlid A."/>
        </authorList>
    </citation>
    <scope>NUCLEOTIDE SEQUENCE [LARGE SCALE GENOMIC DNA]</scope>
    <source>
        <strain evidence="3 4">CBS 406.79</strain>
    </source>
</reference>
<evidence type="ECO:0000313" key="4">
    <source>
        <dbReference type="Proteomes" id="UP000518752"/>
    </source>
</evidence>
<feature type="region of interest" description="Disordered" evidence="1">
    <location>
        <begin position="899"/>
        <end position="954"/>
    </location>
</feature>
<dbReference type="SUPFAM" id="SSF52113">
    <property type="entry name" value="BRCT domain"/>
    <property type="match status" value="1"/>
</dbReference>
<feature type="region of interest" description="Disordered" evidence="1">
    <location>
        <begin position="1"/>
        <end position="27"/>
    </location>
</feature>
<feature type="region of interest" description="Disordered" evidence="1">
    <location>
        <begin position="708"/>
        <end position="776"/>
    </location>
</feature>
<feature type="region of interest" description="Disordered" evidence="1">
    <location>
        <begin position="797"/>
        <end position="837"/>
    </location>
</feature>
<evidence type="ECO:0000259" key="2">
    <source>
        <dbReference type="PROSITE" id="PS50172"/>
    </source>
</evidence>
<feature type="compositionally biased region" description="Low complexity" evidence="1">
    <location>
        <begin position="549"/>
        <end position="559"/>
    </location>
</feature>
<feature type="region of interest" description="Disordered" evidence="1">
    <location>
        <begin position="490"/>
        <end position="694"/>
    </location>
</feature>
<feature type="region of interest" description="Disordered" evidence="1">
    <location>
        <begin position="1079"/>
        <end position="1171"/>
    </location>
</feature>
<dbReference type="InterPro" id="IPR001357">
    <property type="entry name" value="BRCT_dom"/>
</dbReference>
<dbReference type="PROSITE" id="PS50172">
    <property type="entry name" value="BRCT"/>
    <property type="match status" value="1"/>
</dbReference>
<feature type="region of interest" description="Disordered" evidence="1">
    <location>
        <begin position="269"/>
        <end position="298"/>
    </location>
</feature>
<dbReference type="InterPro" id="IPR036420">
    <property type="entry name" value="BRCT_dom_sf"/>
</dbReference>
<dbReference type="EMBL" id="JAACJN010000043">
    <property type="protein sequence ID" value="KAF5384505.1"/>
    <property type="molecule type" value="Genomic_DNA"/>
</dbReference>
<gene>
    <name evidence="3" type="ORF">D9757_006475</name>
</gene>
<feature type="region of interest" description="Disordered" evidence="1">
    <location>
        <begin position="1310"/>
        <end position="1331"/>
    </location>
</feature>
<dbReference type="Gene3D" id="3.40.50.10190">
    <property type="entry name" value="BRCT domain"/>
    <property type="match status" value="1"/>
</dbReference>
<feature type="compositionally biased region" description="Basic and acidic residues" evidence="1">
    <location>
        <begin position="60"/>
        <end position="75"/>
    </location>
</feature>
<feature type="compositionally biased region" description="Low complexity" evidence="1">
    <location>
        <begin position="1143"/>
        <end position="1163"/>
    </location>
</feature>
<feature type="compositionally biased region" description="Polar residues" evidence="1">
    <location>
        <begin position="84"/>
        <end position="94"/>
    </location>
</feature>
<feature type="region of interest" description="Disordered" evidence="1">
    <location>
        <begin position="109"/>
        <end position="131"/>
    </location>
</feature>
<feature type="compositionally biased region" description="Low complexity" evidence="1">
    <location>
        <begin position="1124"/>
        <end position="1133"/>
    </location>
</feature>
<dbReference type="Pfam" id="PF00533">
    <property type="entry name" value="BRCT"/>
    <property type="match status" value="1"/>
</dbReference>
<dbReference type="Proteomes" id="UP000518752">
    <property type="component" value="Unassembled WGS sequence"/>
</dbReference>
<evidence type="ECO:0000313" key="3">
    <source>
        <dbReference type="EMBL" id="KAF5384505.1"/>
    </source>
</evidence>
<feature type="region of interest" description="Disordered" evidence="1">
    <location>
        <begin position="1015"/>
        <end position="1043"/>
    </location>
</feature>
<organism evidence="3 4">
    <name type="scientific">Collybiopsis confluens</name>
    <dbReference type="NCBI Taxonomy" id="2823264"/>
    <lineage>
        <taxon>Eukaryota</taxon>
        <taxon>Fungi</taxon>
        <taxon>Dikarya</taxon>
        <taxon>Basidiomycota</taxon>
        <taxon>Agaricomycotina</taxon>
        <taxon>Agaricomycetes</taxon>
        <taxon>Agaricomycetidae</taxon>
        <taxon>Agaricales</taxon>
        <taxon>Marasmiineae</taxon>
        <taxon>Omphalotaceae</taxon>
        <taxon>Collybiopsis</taxon>
    </lineage>
</organism>
<feature type="compositionally biased region" description="Polar residues" evidence="1">
    <location>
        <begin position="1108"/>
        <end position="1123"/>
    </location>
</feature>
<dbReference type="OrthoDB" id="2384350at2759"/>
<feature type="compositionally biased region" description="Basic and acidic residues" evidence="1">
    <location>
        <begin position="562"/>
        <end position="581"/>
    </location>
</feature>
<feature type="compositionally biased region" description="Low complexity" evidence="1">
    <location>
        <begin position="437"/>
        <end position="454"/>
    </location>
</feature>
<feature type="compositionally biased region" description="Low complexity" evidence="1">
    <location>
        <begin position="115"/>
        <end position="131"/>
    </location>
</feature>
<feature type="region of interest" description="Disordered" evidence="1">
    <location>
        <begin position="417"/>
        <end position="462"/>
    </location>
</feature>
<feature type="compositionally biased region" description="Basic and acidic residues" evidence="1">
    <location>
        <begin position="1086"/>
        <end position="1095"/>
    </location>
</feature>
<accession>A0A8H5HJL0</accession>
<evidence type="ECO:0000256" key="1">
    <source>
        <dbReference type="SAM" id="MobiDB-lite"/>
    </source>
</evidence>
<feature type="domain" description="BRCT" evidence="2">
    <location>
        <begin position="1173"/>
        <end position="1268"/>
    </location>
</feature>